<reference evidence="2 3" key="1">
    <citation type="submission" date="2021-06" db="EMBL/GenBank/DDBJ databases">
        <authorList>
            <person name="Palmer J.M."/>
        </authorList>
    </citation>
    <scope>NUCLEOTIDE SEQUENCE [LARGE SCALE GENOMIC DNA]</scope>
    <source>
        <strain evidence="2 3">XC_2019</strain>
        <tissue evidence="2">Muscle</tissue>
    </source>
</reference>
<dbReference type="EMBL" id="JAHRIN010058930">
    <property type="protein sequence ID" value="MEQ2211449.1"/>
    <property type="molecule type" value="Genomic_DNA"/>
</dbReference>
<evidence type="ECO:0000256" key="1">
    <source>
        <dbReference type="SAM" id="MobiDB-lite"/>
    </source>
</evidence>
<proteinExistence type="predicted"/>
<keyword evidence="3" id="KW-1185">Reference proteome</keyword>
<name>A0ABV0RTC6_9TELE</name>
<comment type="caution">
    <text evidence="2">The sequence shown here is derived from an EMBL/GenBank/DDBJ whole genome shotgun (WGS) entry which is preliminary data.</text>
</comment>
<protein>
    <submittedName>
        <fullName evidence="2">Uncharacterized protein</fullName>
    </submittedName>
</protein>
<evidence type="ECO:0000313" key="3">
    <source>
        <dbReference type="Proteomes" id="UP001434883"/>
    </source>
</evidence>
<dbReference type="Proteomes" id="UP001434883">
    <property type="component" value="Unassembled WGS sequence"/>
</dbReference>
<gene>
    <name evidence="2" type="ORF">XENOCAPTIV_001529</name>
</gene>
<sequence length="320" mass="34706">MVPPTCEHGLMKDDSSSSQCSPAAVGSKFLAELQKRDLNHLLLRLILKASQVLVSLKGLCSSSRSPFSHSHSDLSSGPAALHMFTAQNHTNHHKGFKTDAAECLEMKLVYFEAQLKPKHTETSFTTPSGSFPEKSLEIISGLWINTRGGGDLSTCGVLTQLRLIQLSVLRQLDELLGEHAPAISQDVTLQLHIRARTHKLHDDGVAETTVCSEHRCQDLGVHKHEHLTSVLQLPISARNTFHRLHGNAPSYLTDLLTLHCASRALRSSNTHLLHIPRTRSGTIGNPGLNPAPAHLNAAGPRLPGLETPVLEAAEGGSNNK</sequence>
<evidence type="ECO:0000313" key="2">
    <source>
        <dbReference type="EMBL" id="MEQ2211449.1"/>
    </source>
</evidence>
<feature type="region of interest" description="Disordered" evidence="1">
    <location>
        <begin position="283"/>
        <end position="304"/>
    </location>
</feature>
<organism evidence="2 3">
    <name type="scientific">Xenoophorus captivus</name>
    <dbReference type="NCBI Taxonomy" id="1517983"/>
    <lineage>
        <taxon>Eukaryota</taxon>
        <taxon>Metazoa</taxon>
        <taxon>Chordata</taxon>
        <taxon>Craniata</taxon>
        <taxon>Vertebrata</taxon>
        <taxon>Euteleostomi</taxon>
        <taxon>Actinopterygii</taxon>
        <taxon>Neopterygii</taxon>
        <taxon>Teleostei</taxon>
        <taxon>Neoteleostei</taxon>
        <taxon>Acanthomorphata</taxon>
        <taxon>Ovalentaria</taxon>
        <taxon>Atherinomorphae</taxon>
        <taxon>Cyprinodontiformes</taxon>
        <taxon>Goodeidae</taxon>
        <taxon>Xenoophorus</taxon>
    </lineage>
</organism>
<accession>A0ABV0RTC6</accession>